<dbReference type="Proteomes" id="UP000000286">
    <property type="component" value="Chromosome IV"/>
</dbReference>
<protein>
    <submittedName>
        <fullName evidence="1">EC1118_1D0_3444p</fullName>
    </submittedName>
</protein>
<dbReference type="EMBL" id="FN393063">
    <property type="protein sequence ID" value="CAY78601.1"/>
    <property type="molecule type" value="Genomic_DNA"/>
</dbReference>
<sequence>MVSKARARGTVSLPLWNAVTSSAPLQQRTTCLEDQWPVPAEISSELRWIAQEKRCLPTTNWTQDTPWKEHVPRWICRVSIMQRRCSASAAGTVNDYNFFLPLYYVYQCDMI</sequence>
<evidence type="ECO:0000313" key="1">
    <source>
        <dbReference type="EMBL" id="CAY78601.1"/>
    </source>
</evidence>
<evidence type="ECO:0000313" key="2">
    <source>
        <dbReference type="Proteomes" id="UP000000286"/>
    </source>
</evidence>
<reference evidence="1 2" key="1">
    <citation type="journal article" date="2009" name="Proc. Natl. Acad. Sci. U.S.A.">
        <title>Eukaryote-to-eukaryote gene transfer events revealed by the genome sequence of the wine yeast Saccharomyces cerevisiae EC1118.</title>
        <authorList>
            <person name="Novo M."/>
            <person name="Bigey F."/>
            <person name="Beyne E."/>
            <person name="Galeote V."/>
            <person name="Gavory F."/>
            <person name="Mallet S."/>
            <person name="Cambot B."/>
            <person name="Legras J.L."/>
            <person name="Wincker P."/>
            <person name="Casaregola S."/>
            <person name="Dequin S."/>
        </authorList>
    </citation>
    <scope>NUCLEOTIDE SEQUENCE [LARGE SCALE GENOMIC DNA]</scope>
    <source>
        <strain evidence="2">Lalvin EC1118 / Prise de mousse</strain>
    </source>
</reference>
<accession>C8Z512</accession>
<organism evidence="1 2">
    <name type="scientific">Saccharomyces cerevisiae (strain Lalvin EC1118 / Prise de mousse)</name>
    <name type="common">Baker's yeast</name>
    <dbReference type="NCBI Taxonomy" id="643680"/>
    <lineage>
        <taxon>Eukaryota</taxon>
        <taxon>Fungi</taxon>
        <taxon>Dikarya</taxon>
        <taxon>Ascomycota</taxon>
        <taxon>Saccharomycotina</taxon>
        <taxon>Saccharomycetes</taxon>
        <taxon>Saccharomycetales</taxon>
        <taxon>Saccharomycetaceae</taxon>
        <taxon>Saccharomyces</taxon>
    </lineage>
</organism>
<name>C8Z512_YEAS8</name>
<proteinExistence type="predicted"/>
<dbReference type="AlphaFoldDB" id="C8Z512"/>
<gene>
    <name evidence="1" type="ORF">EC1118_1D0_3444g</name>
</gene>
<dbReference type="HOGENOM" id="CLU_2160370_0_0_1"/>